<evidence type="ECO:0000313" key="2">
    <source>
        <dbReference type="Proteomes" id="UP001370758"/>
    </source>
</evidence>
<comment type="caution">
    <text evidence="1">The sequence shown here is derived from an EMBL/GenBank/DDBJ whole genome shotgun (WGS) entry which is preliminary data.</text>
</comment>
<accession>A0AAV9WAI4</accession>
<dbReference type="AlphaFoldDB" id="A0AAV9WAI4"/>
<evidence type="ECO:0000313" key="1">
    <source>
        <dbReference type="EMBL" id="KAK6504845.1"/>
    </source>
</evidence>
<organism evidence="1 2">
    <name type="scientific">Arthrobotrys musiformis</name>
    <dbReference type="NCBI Taxonomy" id="47236"/>
    <lineage>
        <taxon>Eukaryota</taxon>
        <taxon>Fungi</taxon>
        <taxon>Dikarya</taxon>
        <taxon>Ascomycota</taxon>
        <taxon>Pezizomycotina</taxon>
        <taxon>Orbiliomycetes</taxon>
        <taxon>Orbiliales</taxon>
        <taxon>Orbiliaceae</taxon>
        <taxon>Arthrobotrys</taxon>
    </lineage>
</organism>
<dbReference type="EMBL" id="JAVHJL010000004">
    <property type="protein sequence ID" value="KAK6504845.1"/>
    <property type="molecule type" value="Genomic_DNA"/>
</dbReference>
<name>A0AAV9WAI4_9PEZI</name>
<protein>
    <submittedName>
        <fullName evidence="1">Uncharacterized protein</fullName>
    </submittedName>
</protein>
<proteinExistence type="predicted"/>
<sequence>MRNFDALNKDISEKIYNYNGPSSNVTKMSADSVGRFSSLYQSLADTQCQFFNQLAAVPSRIGLNTRSELSGYHALVSWIHSRVYARLADTFTLSVSGNSLLPPMLNLNNGQENFSNCTSNTILQWTGTWA</sequence>
<keyword evidence="2" id="KW-1185">Reference proteome</keyword>
<reference evidence="1 2" key="1">
    <citation type="submission" date="2023-08" db="EMBL/GenBank/DDBJ databases">
        <authorList>
            <person name="Palmer J.M."/>
        </authorList>
    </citation>
    <scope>NUCLEOTIDE SEQUENCE [LARGE SCALE GENOMIC DNA]</scope>
    <source>
        <strain evidence="1 2">TWF481</strain>
    </source>
</reference>
<dbReference type="Proteomes" id="UP001370758">
    <property type="component" value="Unassembled WGS sequence"/>
</dbReference>
<gene>
    <name evidence="1" type="ORF">TWF481_006781</name>
</gene>